<reference evidence="13" key="3">
    <citation type="submission" date="2025-09" db="UniProtKB">
        <authorList>
            <consortium name="Ensembl"/>
        </authorList>
    </citation>
    <scope>IDENTIFICATION</scope>
</reference>
<organism evidence="13 14">
    <name type="scientific">Anabas testudineus</name>
    <name type="common">Climbing perch</name>
    <name type="synonym">Anthias testudineus</name>
    <dbReference type="NCBI Taxonomy" id="64144"/>
    <lineage>
        <taxon>Eukaryota</taxon>
        <taxon>Metazoa</taxon>
        <taxon>Chordata</taxon>
        <taxon>Craniata</taxon>
        <taxon>Vertebrata</taxon>
        <taxon>Euteleostomi</taxon>
        <taxon>Actinopterygii</taxon>
        <taxon>Neopterygii</taxon>
        <taxon>Teleostei</taxon>
        <taxon>Neoteleostei</taxon>
        <taxon>Acanthomorphata</taxon>
        <taxon>Anabantaria</taxon>
        <taxon>Anabantiformes</taxon>
        <taxon>Anabantoidei</taxon>
        <taxon>Anabantidae</taxon>
        <taxon>Anabas</taxon>
    </lineage>
</organism>
<evidence type="ECO:0000256" key="3">
    <source>
        <dbReference type="ARBA" id="ARBA00022475"/>
    </source>
</evidence>
<feature type="compositionally biased region" description="Basic and acidic residues" evidence="11">
    <location>
        <begin position="698"/>
        <end position="707"/>
    </location>
</feature>
<dbReference type="GO" id="GO:0005886">
    <property type="term" value="C:plasma membrane"/>
    <property type="evidence" value="ECO:0007669"/>
    <property type="project" value="UniProtKB-SubCell"/>
</dbReference>
<evidence type="ECO:0000313" key="13">
    <source>
        <dbReference type="Ensembl" id="ENSATEP00000058766.1"/>
    </source>
</evidence>
<dbReference type="InterPro" id="IPR015943">
    <property type="entry name" value="WD40/YVTN_repeat-like_dom_sf"/>
</dbReference>
<keyword evidence="7" id="KW-0472">Membrane</keyword>
<dbReference type="SUPFAM" id="SSF50978">
    <property type="entry name" value="WD40 repeat-like"/>
    <property type="match status" value="1"/>
</dbReference>
<dbReference type="GeneTree" id="ENSGT00940000153881"/>
<keyword evidence="6" id="KW-0677">Repeat</keyword>
<dbReference type="InterPro" id="IPR036322">
    <property type="entry name" value="WD40_repeat_dom_sf"/>
</dbReference>
<dbReference type="SMART" id="SM00225">
    <property type="entry name" value="BTB"/>
    <property type="match status" value="1"/>
</dbReference>
<evidence type="ECO:0000256" key="9">
    <source>
        <dbReference type="ARBA" id="ARBA00065501"/>
    </source>
</evidence>
<evidence type="ECO:0000256" key="10">
    <source>
        <dbReference type="ARBA" id="ARBA00073141"/>
    </source>
</evidence>
<evidence type="ECO:0000256" key="5">
    <source>
        <dbReference type="ARBA" id="ARBA00022574"/>
    </source>
</evidence>
<evidence type="ECO:0000256" key="8">
    <source>
        <dbReference type="ARBA" id="ARBA00059269"/>
    </source>
</evidence>
<gene>
    <name evidence="13" type="primary">KCTD3</name>
</gene>
<dbReference type="InterPro" id="IPR000210">
    <property type="entry name" value="BTB/POZ_dom"/>
</dbReference>
<accession>A0A7N6B5H8</accession>
<dbReference type="InterPro" id="IPR047825">
    <property type="entry name" value="SHKBP1_KCTD3_BTB_POZ"/>
</dbReference>
<feature type="compositionally biased region" description="Polar residues" evidence="11">
    <location>
        <begin position="676"/>
        <end position="689"/>
    </location>
</feature>
<evidence type="ECO:0000256" key="6">
    <source>
        <dbReference type="ARBA" id="ARBA00022737"/>
    </source>
</evidence>
<dbReference type="SMART" id="SM00320">
    <property type="entry name" value="WD40"/>
    <property type="match status" value="3"/>
</dbReference>
<comment type="subunit">
    <text evidence="9">Interacts with HCN3.</text>
</comment>
<feature type="compositionally biased region" description="Low complexity" evidence="11">
    <location>
        <begin position="760"/>
        <end position="769"/>
    </location>
</feature>
<keyword evidence="4" id="KW-0597">Phosphoprotein</keyword>
<name>A0A7N6B5H8_ANATE</name>
<dbReference type="PANTHER" id="PTHR15859:SF2">
    <property type="entry name" value="BTB_POZ DOMAIN-CONTAINING PROTEIN KCTD3"/>
    <property type="match status" value="1"/>
</dbReference>
<dbReference type="Pfam" id="PF02214">
    <property type="entry name" value="BTB_2"/>
    <property type="match status" value="1"/>
</dbReference>
<comment type="similarity">
    <text evidence="2">Belongs to the KCTD3 family.</text>
</comment>
<dbReference type="InterPro" id="IPR003131">
    <property type="entry name" value="T1-type_BTB"/>
</dbReference>
<dbReference type="PANTHER" id="PTHR15859">
    <property type="entry name" value="SETA BINDING PROTEIN 1"/>
    <property type="match status" value="1"/>
</dbReference>
<sequence>MAANGNNPAPGMGEIIQLNVGGTRFSTSRQTLMWIPDSFFSSLLSGRISTLRDETGAIFIDRDPTAFAPILNFLRTKELDLRGVNISTLRHEAEFYGITPLVRRLLLCEELDRSSCGSVLFHGYLPPPGANYEENIVLMFHTCFYLRLCVGPVVDPRKVLIVAGHHNWIVAAYAHFVICYRIKESSGWQQVFSSPYLDWTIERIALNAKVVGGPHGDKDKMVAAASESSIILWSIQDGGSGNEIGVFSLGVPVDDLFFIGNQLVATSHTGKVGVWNAVTQHWQVQDVVPITSCDTAGSFLLLGCNNGSIYYIDMQKFPLRMKDNDLLVTELYHDPSNDAITALSVYLTPKTSVSGNWIEIAYGTSSGAVRVIVQHPETVGSGPQLFQTFTVHRSPVTKIMLSEKHLVSVCADNNHVRTWTVTRFRGMISTQPGSTPLASFKILSLEEAESHGSYCSGNDIGPFGERDDQQVFIQKIIPITNKLFVRLSSTGKRICEVQSVDGTTISCFMVRECEGSSRMGSRPRRYLFTGHGNGSIQMWDLTTAMDIANKGEEKKKDDIGGPTEEELLQLLDQCDLSTSRCATPNISPAPSVLQHTRLRESCSSLQLQAQEPIPENQPTYGAMRPYRESPLLARARRTESFHSYRRASALELWACRTTAASPNTIIGPLSAAGASSTKAECGQETSRQPPDSPIPGGDVRRKVHLPEEGEGVGSGGEGVKAEGGVRKRGVLEGGFLGRKKAPPVPHLSSLPSGSDGGGSDSSSNASPSPTKLALSTSPRHRKLVPEPSNQDSSL</sequence>
<evidence type="ECO:0000259" key="12">
    <source>
        <dbReference type="PROSITE" id="PS50097"/>
    </source>
</evidence>
<dbReference type="SUPFAM" id="SSF54695">
    <property type="entry name" value="POZ domain"/>
    <property type="match status" value="1"/>
</dbReference>
<reference evidence="13" key="2">
    <citation type="submission" date="2025-08" db="UniProtKB">
        <authorList>
            <consortium name="Ensembl"/>
        </authorList>
    </citation>
    <scope>IDENTIFICATION</scope>
</reference>
<dbReference type="Ensembl" id="ENSATET00000040531.2">
    <property type="protein sequence ID" value="ENSATEP00000058766.1"/>
    <property type="gene ID" value="ENSATEG00000019855.3"/>
</dbReference>
<keyword evidence="14" id="KW-1185">Reference proteome</keyword>
<dbReference type="InterPro" id="IPR001680">
    <property type="entry name" value="WD40_rpt"/>
</dbReference>
<proteinExistence type="inferred from homology"/>
<dbReference type="FunFam" id="2.130.10.10:FF:000205">
    <property type="entry name" value="BTB/POZ domain-containing protein KCTD3 isoform X1"/>
    <property type="match status" value="1"/>
</dbReference>
<dbReference type="InterPro" id="IPR047876">
    <property type="entry name" value="SHKBP1/KCTD3"/>
</dbReference>
<evidence type="ECO:0000256" key="7">
    <source>
        <dbReference type="ARBA" id="ARBA00023136"/>
    </source>
</evidence>
<dbReference type="FunFam" id="3.30.710.10:FF:000038">
    <property type="entry name" value="BTB/POZ domain-containing protein KCTD3 isoform X1"/>
    <property type="match status" value="1"/>
</dbReference>
<keyword evidence="3" id="KW-1003">Cell membrane</keyword>
<dbReference type="AlphaFoldDB" id="A0A7N6B5H8"/>
<dbReference type="Proteomes" id="UP000265040">
    <property type="component" value="Chromosome 3"/>
</dbReference>
<evidence type="ECO:0000256" key="4">
    <source>
        <dbReference type="ARBA" id="ARBA00022553"/>
    </source>
</evidence>
<comment type="function">
    <text evidence="8">Accessory subunit of potassium/sodium hyperpolarization-activated cyclic nucleotide-gated channel 3 (HCN3) up-regulating its cell-surface expression and current density without affecting its voltage dependence and kinetics.</text>
</comment>
<feature type="region of interest" description="Disordered" evidence="11">
    <location>
        <begin position="676"/>
        <end position="794"/>
    </location>
</feature>
<dbReference type="GO" id="GO:0051260">
    <property type="term" value="P:protein homooligomerization"/>
    <property type="evidence" value="ECO:0007669"/>
    <property type="project" value="InterPro"/>
</dbReference>
<reference evidence="13" key="1">
    <citation type="submission" date="2021-04" db="EMBL/GenBank/DDBJ databases">
        <authorList>
            <consortium name="Wellcome Sanger Institute Data Sharing"/>
        </authorList>
    </citation>
    <scope>NUCLEOTIDE SEQUENCE [LARGE SCALE GENOMIC DNA]</scope>
</reference>
<dbReference type="CDD" id="cd18393">
    <property type="entry name" value="BTB_POZ_SHKBP1"/>
    <property type="match status" value="1"/>
</dbReference>
<dbReference type="Gene3D" id="3.30.710.10">
    <property type="entry name" value="Potassium Channel Kv1.1, Chain A"/>
    <property type="match status" value="1"/>
</dbReference>
<evidence type="ECO:0000256" key="2">
    <source>
        <dbReference type="ARBA" id="ARBA00009572"/>
    </source>
</evidence>
<protein>
    <recommendedName>
        <fullName evidence="10">BTB/POZ domain-containing protein KCTD3</fullName>
    </recommendedName>
</protein>
<evidence type="ECO:0000313" key="14">
    <source>
        <dbReference type="Proteomes" id="UP000265040"/>
    </source>
</evidence>
<evidence type="ECO:0000256" key="11">
    <source>
        <dbReference type="SAM" id="MobiDB-lite"/>
    </source>
</evidence>
<feature type="domain" description="BTB" evidence="12">
    <location>
        <begin position="14"/>
        <end position="83"/>
    </location>
</feature>
<dbReference type="Gene3D" id="2.130.10.10">
    <property type="entry name" value="YVTN repeat-like/Quinoprotein amine dehydrogenase"/>
    <property type="match status" value="1"/>
</dbReference>
<keyword evidence="5" id="KW-0853">WD repeat</keyword>
<dbReference type="InterPro" id="IPR011333">
    <property type="entry name" value="SKP1/BTB/POZ_sf"/>
</dbReference>
<evidence type="ECO:0000256" key="1">
    <source>
        <dbReference type="ARBA" id="ARBA00004236"/>
    </source>
</evidence>
<comment type="subcellular location">
    <subcellularLocation>
        <location evidence="1">Cell membrane</location>
    </subcellularLocation>
</comment>
<dbReference type="PROSITE" id="PS50097">
    <property type="entry name" value="BTB"/>
    <property type="match status" value="1"/>
</dbReference>